<organism evidence="2 3">
    <name type="scientific">Leptospira levettii</name>
    <dbReference type="NCBI Taxonomy" id="2023178"/>
    <lineage>
        <taxon>Bacteria</taxon>
        <taxon>Pseudomonadati</taxon>
        <taxon>Spirochaetota</taxon>
        <taxon>Spirochaetia</taxon>
        <taxon>Leptospirales</taxon>
        <taxon>Leptospiraceae</taxon>
        <taxon>Leptospira</taxon>
    </lineage>
</organism>
<keyword evidence="1" id="KW-0812">Transmembrane</keyword>
<dbReference type="EMBL" id="JAMQQD010000002">
    <property type="protein sequence ID" value="MCW7515336.1"/>
    <property type="molecule type" value="Genomic_DNA"/>
</dbReference>
<keyword evidence="1" id="KW-0472">Membrane</keyword>
<feature type="transmembrane region" description="Helical" evidence="1">
    <location>
        <begin position="32"/>
        <end position="51"/>
    </location>
</feature>
<comment type="caution">
    <text evidence="2">The sequence shown here is derived from an EMBL/GenBank/DDBJ whole genome shotgun (WGS) entry which is preliminary data.</text>
</comment>
<accession>A0AAW5V0W3</accession>
<dbReference type="RefSeq" id="WP_265396527.1">
    <property type="nucleotide sequence ID" value="NZ_JAMQPT010000001.1"/>
</dbReference>
<evidence type="ECO:0000256" key="1">
    <source>
        <dbReference type="SAM" id="Phobius"/>
    </source>
</evidence>
<name>A0AAW5V0W3_9LEPT</name>
<proteinExistence type="predicted"/>
<protein>
    <submittedName>
        <fullName evidence="2">Uncharacterized protein</fullName>
    </submittedName>
</protein>
<gene>
    <name evidence="2" type="ORF">ND810_09225</name>
</gene>
<sequence length="149" mass="17453">MILHTVNSIADCYLPMHFVAKMKIKSSRVSSVYRNLLFVFLLAGFSGNLLFEKENLYKQDLEEPSLGMVFHATKQFPANPEETFLINESDTNDQEEEGQTFVESNLCFLNCPKEIEPNIECQRNHFENQYYFHKLSYYHEYNIPPPSLI</sequence>
<evidence type="ECO:0000313" key="2">
    <source>
        <dbReference type="EMBL" id="MCW7515336.1"/>
    </source>
</evidence>
<evidence type="ECO:0000313" key="3">
    <source>
        <dbReference type="Proteomes" id="UP001209694"/>
    </source>
</evidence>
<dbReference type="Proteomes" id="UP001209694">
    <property type="component" value="Unassembled WGS sequence"/>
</dbReference>
<keyword evidence="1" id="KW-1133">Transmembrane helix</keyword>
<reference evidence="2" key="1">
    <citation type="submission" date="2022-06" db="EMBL/GenBank/DDBJ databases">
        <title>Leptospira isolates from biofilms formed at urban environments.</title>
        <authorList>
            <person name="Ribeiro P.S."/>
            <person name="Sousa T."/>
            <person name="Carvalho N."/>
            <person name="Aburjaile F."/>
            <person name="Neves F."/>
            <person name="Oliveira D."/>
            <person name="Blanco L."/>
            <person name="Lima J."/>
            <person name="Costa F."/>
            <person name="Brenig B."/>
            <person name="Soares S."/>
            <person name="Ramos R."/>
            <person name="Goes-Neto A."/>
            <person name="Matiuzzi M."/>
            <person name="Azevedo V."/>
            <person name="Ristow P."/>
        </authorList>
    </citation>
    <scope>NUCLEOTIDE SEQUENCE</scope>
    <source>
        <strain evidence="2">VSF7</strain>
    </source>
</reference>
<dbReference type="AlphaFoldDB" id="A0AAW5V0W3"/>